<organism evidence="2 3">
    <name type="scientific">Aphis craccivora</name>
    <name type="common">Cowpea aphid</name>
    <dbReference type="NCBI Taxonomy" id="307492"/>
    <lineage>
        <taxon>Eukaryota</taxon>
        <taxon>Metazoa</taxon>
        <taxon>Ecdysozoa</taxon>
        <taxon>Arthropoda</taxon>
        <taxon>Hexapoda</taxon>
        <taxon>Insecta</taxon>
        <taxon>Pterygota</taxon>
        <taxon>Neoptera</taxon>
        <taxon>Paraneoptera</taxon>
        <taxon>Hemiptera</taxon>
        <taxon>Sternorrhyncha</taxon>
        <taxon>Aphidomorpha</taxon>
        <taxon>Aphidoidea</taxon>
        <taxon>Aphididae</taxon>
        <taxon>Aphidini</taxon>
        <taxon>Aphis</taxon>
        <taxon>Aphis</taxon>
    </lineage>
</organism>
<reference evidence="2 3" key="1">
    <citation type="submission" date="2019-08" db="EMBL/GenBank/DDBJ databases">
        <title>Whole genome of Aphis craccivora.</title>
        <authorList>
            <person name="Voronova N.V."/>
            <person name="Shulinski R.S."/>
            <person name="Bandarenka Y.V."/>
            <person name="Zhorov D.G."/>
            <person name="Warner D."/>
        </authorList>
    </citation>
    <scope>NUCLEOTIDE SEQUENCE [LARGE SCALE GENOMIC DNA]</scope>
    <source>
        <strain evidence="2">180601</strain>
        <tissue evidence="2">Whole Body</tissue>
    </source>
</reference>
<evidence type="ECO:0000313" key="3">
    <source>
        <dbReference type="Proteomes" id="UP000478052"/>
    </source>
</evidence>
<evidence type="ECO:0000313" key="2">
    <source>
        <dbReference type="EMBL" id="KAF0768295.1"/>
    </source>
</evidence>
<name>A0A6G0ZBU3_APHCR</name>
<dbReference type="AlphaFoldDB" id="A0A6G0ZBU3"/>
<feature type="signal peptide" evidence="1">
    <location>
        <begin position="1"/>
        <end position="31"/>
    </location>
</feature>
<dbReference type="Proteomes" id="UP000478052">
    <property type="component" value="Unassembled WGS sequence"/>
</dbReference>
<gene>
    <name evidence="2" type="ORF">FWK35_00026748</name>
</gene>
<keyword evidence="1" id="KW-0732">Signal</keyword>
<feature type="chain" id="PRO_5026311819" evidence="1">
    <location>
        <begin position="32"/>
        <end position="54"/>
    </location>
</feature>
<comment type="caution">
    <text evidence="2">The sequence shown here is derived from an EMBL/GenBank/DDBJ whole genome shotgun (WGS) entry which is preliminary data.</text>
</comment>
<evidence type="ECO:0000256" key="1">
    <source>
        <dbReference type="SAM" id="SignalP"/>
    </source>
</evidence>
<protein>
    <submittedName>
        <fullName evidence="2">Uncharacterized protein</fullName>
    </submittedName>
</protein>
<sequence>MDRHVSVTNIRKWSLVVVALILLTYVQISTSAPCGCCGCGSCCGCNGCGCGGCC</sequence>
<accession>A0A6G0ZBU3</accession>
<keyword evidence="3" id="KW-1185">Reference proteome</keyword>
<dbReference type="OrthoDB" id="10531975at2759"/>
<dbReference type="EMBL" id="VUJU01000797">
    <property type="protein sequence ID" value="KAF0768295.1"/>
    <property type="molecule type" value="Genomic_DNA"/>
</dbReference>
<proteinExistence type="predicted"/>